<evidence type="ECO:0000256" key="5">
    <source>
        <dbReference type="ARBA" id="ARBA00022670"/>
    </source>
</evidence>
<dbReference type="EC" id="3.4.11.1" evidence="8"/>
<organism evidence="10 11">
    <name type="scientific">Urinicoccus massiliensis</name>
    <dbReference type="NCBI Taxonomy" id="1723382"/>
    <lineage>
        <taxon>Bacteria</taxon>
        <taxon>Bacillati</taxon>
        <taxon>Bacillota</taxon>
        <taxon>Tissierellia</taxon>
        <taxon>Tissierellales</taxon>
        <taxon>Peptoniphilaceae</taxon>
        <taxon>Urinicoccus</taxon>
    </lineage>
</organism>
<evidence type="ECO:0000256" key="8">
    <source>
        <dbReference type="HAMAP-Rule" id="MF_00181"/>
    </source>
</evidence>
<feature type="binding site" evidence="8">
    <location>
        <position position="326"/>
    </location>
    <ligand>
        <name>Mn(2+)</name>
        <dbReference type="ChEBI" id="CHEBI:29035"/>
        <label>2</label>
    </ligand>
</feature>
<feature type="binding site" evidence="8">
    <location>
        <position position="247"/>
    </location>
    <ligand>
        <name>Mn(2+)</name>
        <dbReference type="ChEBI" id="CHEBI:29035"/>
        <label>2</label>
    </ligand>
</feature>
<dbReference type="Pfam" id="PF00883">
    <property type="entry name" value="Peptidase_M17"/>
    <property type="match status" value="1"/>
</dbReference>
<dbReference type="SUPFAM" id="SSF52949">
    <property type="entry name" value="Macro domain-like"/>
    <property type="match status" value="1"/>
</dbReference>
<dbReference type="PROSITE" id="PS00631">
    <property type="entry name" value="CYTOSOL_AP"/>
    <property type="match status" value="1"/>
</dbReference>
<dbReference type="Proteomes" id="UP000377798">
    <property type="component" value="Unassembled WGS sequence"/>
</dbReference>
<feature type="binding site" evidence="8">
    <location>
        <position position="326"/>
    </location>
    <ligand>
        <name>Mn(2+)</name>
        <dbReference type="ChEBI" id="CHEBI:29035"/>
        <label>1</label>
    </ligand>
</feature>
<name>A0A8H2M6X2_9FIRM</name>
<dbReference type="PRINTS" id="PR00481">
    <property type="entry name" value="LAMNOPPTDASE"/>
</dbReference>
<dbReference type="RefSeq" id="WP_131748845.1">
    <property type="nucleotide sequence ID" value="NZ_CAACYI010000001.1"/>
</dbReference>
<dbReference type="AlphaFoldDB" id="A0A8H2M6X2"/>
<dbReference type="GO" id="GO:0070006">
    <property type="term" value="F:metalloaminopeptidase activity"/>
    <property type="evidence" value="ECO:0007669"/>
    <property type="project" value="InterPro"/>
</dbReference>
<keyword evidence="5 8" id="KW-0645">Protease</keyword>
<sequence>MKFLFDGQAAIQVYLTSKDHPCDSFIEKYYSNQVFKGDVGEIYSCLDLENPKIYLGLGDLSKASYNQLRDSLAELSNFANKHKIEALNIDLLNVDGLCSRRTVHAYVEGLRAGEYKFDRYLSEKHTTSLKEIYLKVPENKKMTVVEDAIDEANTLVDKIFVTRDLVNTPAMDMYPKIIAQTAKDLLEKDGVQVSILGKKEIEDLGMTAFLSVARGSAKEPQLLIMNYQGDPSSKKTIAYVGKGLAYDSGGYCIKTPDGMKTMQCDMGGSATVIGAISAIAKRKLKANVVGVCALCENMISGDAYKTGDIIGSLRGLSIEVGNTDAEGRITLADALAYAVDTFHPEFVVDLATLTGACIVALGDLAAGAVTNCPDTMALVKRASEIADEQVWELPNLPGYQEYIKSDVADVYNTGKIKGAGTITAGLFLEKFVDQTPWVHLDIAGTAWLDRPVGALPKGATGSHVKTLYHLAKRFSKTKEDDE</sequence>
<feature type="binding site" evidence="8">
    <location>
        <position position="242"/>
    </location>
    <ligand>
        <name>Mn(2+)</name>
        <dbReference type="ChEBI" id="CHEBI:29035"/>
        <label>2</label>
    </ligand>
</feature>
<comment type="catalytic activity">
    <reaction evidence="1 8">
        <text>Release of an N-terminal amino acid, Xaa-|-Yaa-, in which Xaa is preferably Leu, but may be other amino acids including Pro although not Arg or Lys, and Yaa may be Pro. Amino acid amides and methyl esters are also readily hydrolyzed, but rates on arylamides are exceedingly low.</text>
        <dbReference type="EC" id="3.4.11.1"/>
    </reaction>
</comment>
<protein>
    <recommendedName>
        <fullName evidence="8">Probable cytosol aminopeptidase</fullName>
        <ecNumber evidence="8">3.4.11.1</ecNumber>
    </recommendedName>
    <alternativeName>
        <fullName evidence="8">Leucine aminopeptidase</fullName>
        <shortName evidence="8">LAP</shortName>
        <ecNumber evidence="8">3.4.11.10</ecNumber>
    </alternativeName>
    <alternativeName>
        <fullName evidence="8">Leucyl aminopeptidase</fullName>
    </alternativeName>
</protein>
<comment type="catalytic activity">
    <reaction evidence="2 8">
        <text>Release of an N-terminal amino acid, preferentially leucine, but not glutamic or aspartic acids.</text>
        <dbReference type="EC" id="3.4.11.10"/>
    </reaction>
</comment>
<evidence type="ECO:0000256" key="3">
    <source>
        <dbReference type="ARBA" id="ARBA00009528"/>
    </source>
</evidence>
<keyword evidence="6 8" id="KW-0378">Hydrolase</keyword>
<dbReference type="Pfam" id="PF02789">
    <property type="entry name" value="Peptidase_M17_N"/>
    <property type="match status" value="1"/>
</dbReference>
<comment type="function">
    <text evidence="7 8">Presumably involved in the processing and regular turnover of intracellular proteins. Catalyzes the removal of unsubstituted N-terminal amino acids from various peptides.</text>
</comment>
<dbReference type="GO" id="GO:0006508">
    <property type="term" value="P:proteolysis"/>
    <property type="evidence" value="ECO:0007669"/>
    <property type="project" value="UniProtKB-KW"/>
</dbReference>
<dbReference type="PANTHER" id="PTHR11963">
    <property type="entry name" value="LEUCINE AMINOPEPTIDASE-RELATED"/>
    <property type="match status" value="1"/>
</dbReference>
<comment type="cofactor">
    <cofactor evidence="8">
        <name>Mn(2+)</name>
        <dbReference type="ChEBI" id="CHEBI:29035"/>
    </cofactor>
    <text evidence="8">Binds 2 manganese ions per subunit.</text>
</comment>
<dbReference type="EMBL" id="CAACYI010000001">
    <property type="protein sequence ID" value="VFB16267.1"/>
    <property type="molecule type" value="Genomic_DNA"/>
</dbReference>
<evidence type="ECO:0000313" key="11">
    <source>
        <dbReference type="Proteomes" id="UP000377798"/>
    </source>
</evidence>
<dbReference type="InterPro" id="IPR011356">
    <property type="entry name" value="Leucine_aapep/pepB"/>
</dbReference>
<feature type="domain" description="Cytosol aminopeptidase" evidence="9">
    <location>
        <begin position="322"/>
        <end position="329"/>
    </location>
</feature>
<dbReference type="SUPFAM" id="SSF53187">
    <property type="entry name" value="Zn-dependent exopeptidases"/>
    <property type="match status" value="1"/>
</dbReference>
<evidence type="ECO:0000256" key="4">
    <source>
        <dbReference type="ARBA" id="ARBA00022438"/>
    </source>
</evidence>
<evidence type="ECO:0000256" key="6">
    <source>
        <dbReference type="ARBA" id="ARBA00022801"/>
    </source>
</evidence>
<comment type="subcellular location">
    <subcellularLocation>
        <location evidence="8">Cytoplasm</location>
    </subcellularLocation>
</comment>
<evidence type="ECO:0000256" key="7">
    <source>
        <dbReference type="ARBA" id="ARBA00049972"/>
    </source>
</evidence>
<dbReference type="Gene3D" id="3.40.220.10">
    <property type="entry name" value="Leucine Aminopeptidase, subunit E, domain 1"/>
    <property type="match status" value="1"/>
</dbReference>
<evidence type="ECO:0000256" key="2">
    <source>
        <dbReference type="ARBA" id="ARBA00000967"/>
    </source>
</evidence>
<dbReference type="InterPro" id="IPR023042">
    <property type="entry name" value="Peptidase_M17_leu_NH2_pept"/>
</dbReference>
<dbReference type="HAMAP" id="MF_00181">
    <property type="entry name" value="Cytosol_peptidase_M17"/>
    <property type="match status" value="1"/>
</dbReference>
<proteinExistence type="inferred from homology"/>
<reference evidence="10 11" key="1">
    <citation type="submission" date="2019-02" db="EMBL/GenBank/DDBJ databases">
        <authorList>
            <consortium name="Pathogen Informatics"/>
        </authorList>
    </citation>
    <scope>NUCLEOTIDE SEQUENCE [LARGE SCALE GENOMIC DNA]</scope>
    <source>
        <strain evidence="10 11">3012STDY7089603</strain>
    </source>
</reference>
<keyword evidence="8" id="KW-0963">Cytoplasm</keyword>
<dbReference type="NCBIfam" id="NF002083">
    <property type="entry name" value="PRK00913.3-5"/>
    <property type="match status" value="1"/>
</dbReference>
<evidence type="ECO:0000256" key="1">
    <source>
        <dbReference type="ARBA" id="ARBA00000135"/>
    </source>
</evidence>
<feature type="binding site" evidence="8">
    <location>
        <position position="324"/>
    </location>
    <ligand>
        <name>Mn(2+)</name>
        <dbReference type="ChEBI" id="CHEBI:29035"/>
        <label>1</label>
    </ligand>
</feature>
<dbReference type="EC" id="3.4.11.10" evidence="8"/>
<feature type="active site" evidence="8">
    <location>
        <position position="254"/>
    </location>
</feature>
<dbReference type="Gene3D" id="3.40.630.10">
    <property type="entry name" value="Zn peptidases"/>
    <property type="match status" value="1"/>
</dbReference>
<comment type="similarity">
    <text evidence="3 8">Belongs to the peptidase M17 family.</text>
</comment>
<dbReference type="PANTHER" id="PTHR11963:SF23">
    <property type="entry name" value="CYTOSOL AMINOPEPTIDASE"/>
    <property type="match status" value="1"/>
</dbReference>
<gene>
    <name evidence="8 10" type="primary">pepA</name>
    <name evidence="10" type="ORF">NCTC13150_00786</name>
</gene>
<evidence type="ECO:0000313" key="10">
    <source>
        <dbReference type="EMBL" id="VFB16267.1"/>
    </source>
</evidence>
<dbReference type="GO" id="GO:0030145">
    <property type="term" value="F:manganese ion binding"/>
    <property type="evidence" value="ECO:0007669"/>
    <property type="project" value="UniProtKB-UniRule"/>
</dbReference>
<feature type="binding site" evidence="8">
    <location>
        <position position="265"/>
    </location>
    <ligand>
        <name>Mn(2+)</name>
        <dbReference type="ChEBI" id="CHEBI:29035"/>
        <label>2</label>
    </ligand>
</feature>
<accession>A0A8H2M6X2</accession>
<dbReference type="InterPro" id="IPR043472">
    <property type="entry name" value="Macro_dom-like"/>
</dbReference>
<feature type="binding site" evidence="8">
    <location>
        <position position="247"/>
    </location>
    <ligand>
        <name>Mn(2+)</name>
        <dbReference type="ChEBI" id="CHEBI:29035"/>
        <label>1</label>
    </ligand>
</feature>
<keyword evidence="8" id="KW-0464">Manganese</keyword>
<comment type="caution">
    <text evidence="10">The sequence shown here is derived from an EMBL/GenBank/DDBJ whole genome shotgun (WGS) entry which is preliminary data.</text>
</comment>
<dbReference type="CDD" id="cd00433">
    <property type="entry name" value="Peptidase_M17"/>
    <property type="match status" value="1"/>
</dbReference>
<keyword evidence="8" id="KW-0479">Metal-binding</keyword>
<dbReference type="GO" id="GO:0005737">
    <property type="term" value="C:cytoplasm"/>
    <property type="evidence" value="ECO:0007669"/>
    <property type="project" value="UniProtKB-SubCell"/>
</dbReference>
<keyword evidence="4 8" id="KW-0031">Aminopeptidase</keyword>
<keyword evidence="11" id="KW-1185">Reference proteome</keyword>
<feature type="active site" evidence="8">
    <location>
        <position position="328"/>
    </location>
</feature>
<dbReference type="InterPro" id="IPR008283">
    <property type="entry name" value="Peptidase_M17_N"/>
</dbReference>
<evidence type="ECO:0000259" key="9">
    <source>
        <dbReference type="PROSITE" id="PS00631"/>
    </source>
</evidence>
<dbReference type="InterPro" id="IPR000819">
    <property type="entry name" value="Peptidase_M17_C"/>
</dbReference>